<name>A0AAD7DTU2_MYCRO</name>
<dbReference type="AlphaFoldDB" id="A0AAD7DTU2"/>
<feature type="region of interest" description="Disordered" evidence="1">
    <location>
        <begin position="224"/>
        <end position="265"/>
    </location>
</feature>
<protein>
    <recommendedName>
        <fullName evidence="2">DUF6589 domain-containing protein</fullName>
    </recommendedName>
</protein>
<keyword evidence="4" id="KW-1185">Reference proteome</keyword>
<evidence type="ECO:0000313" key="4">
    <source>
        <dbReference type="Proteomes" id="UP001221757"/>
    </source>
</evidence>
<feature type="domain" description="DUF6589" evidence="2">
    <location>
        <begin position="729"/>
        <end position="963"/>
    </location>
</feature>
<evidence type="ECO:0000259" key="2">
    <source>
        <dbReference type="Pfam" id="PF20231"/>
    </source>
</evidence>
<reference evidence="3" key="1">
    <citation type="submission" date="2023-03" db="EMBL/GenBank/DDBJ databases">
        <title>Massive genome expansion in bonnet fungi (Mycena s.s.) driven by repeated elements and novel gene families across ecological guilds.</title>
        <authorList>
            <consortium name="Lawrence Berkeley National Laboratory"/>
            <person name="Harder C.B."/>
            <person name="Miyauchi S."/>
            <person name="Viragh M."/>
            <person name="Kuo A."/>
            <person name="Thoen E."/>
            <person name="Andreopoulos B."/>
            <person name="Lu D."/>
            <person name="Skrede I."/>
            <person name="Drula E."/>
            <person name="Henrissat B."/>
            <person name="Morin E."/>
            <person name="Kohler A."/>
            <person name="Barry K."/>
            <person name="LaButti K."/>
            <person name="Morin E."/>
            <person name="Salamov A."/>
            <person name="Lipzen A."/>
            <person name="Mereny Z."/>
            <person name="Hegedus B."/>
            <person name="Baldrian P."/>
            <person name="Stursova M."/>
            <person name="Weitz H."/>
            <person name="Taylor A."/>
            <person name="Grigoriev I.V."/>
            <person name="Nagy L.G."/>
            <person name="Martin F."/>
            <person name="Kauserud H."/>
        </authorList>
    </citation>
    <scope>NUCLEOTIDE SEQUENCE</scope>
    <source>
        <strain evidence="3">CBHHK067</strain>
    </source>
</reference>
<feature type="compositionally biased region" description="Acidic residues" evidence="1">
    <location>
        <begin position="1024"/>
        <end position="1040"/>
    </location>
</feature>
<dbReference type="InterPro" id="IPR046496">
    <property type="entry name" value="DUF6589"/>
</dbReference>
<gene>
    <name evidence="3" type="ORF">B0H17DRAFT_1256751</name>
</gene>
<accession>A0AAD7DTU2</accession>
<feature type="domain" description="DUF6589" evidence="2">
    <location>
        <begin position="607"/>
        <end position="705"/>
    </location>
</feature>
<organism evidence="3 4">
    <name type="scientific">Mycena rosella</name>
    <name type="common">Pink bonnet</name>
    <name type="synonym">Agaricus rosellus</name>
    <dbReference type="NCBI Taxonomy" id="1033263"/>
    <lineage>
        <taxon>Eukaryota</taxon>
        <taxon>Fungi</taxon>
        <taxon>Dikarya</taxon>
        <taxon>Basidiomycota</taxon>
        <taxon>Agaricomycotina</taxon>
        <taxon>Agaricomycetes</taxon>
        <taxon>Agaricomycetidae</taxon>
        <taxon>Agaricales</taxon>
        <taxon>Marasmiineae</taxon>
        <taxon>Mycenaceae</taxon>
        <taxon>Mycena</taxon>
    </lineage>
</organism>
<feature type="region of interest" description="Disordered" evidence="1">
    <location>
        <begin position="762"/>
        <end position="799"/>
    </location>
</feature>
<dbReference type="Proteomes" id="UP001221757">
    <property type="component" value="Unassembled WGS sequence"/>
</dbReference>
<evidence type="ECO:0000256" key="1">
    <source>
        <dbReference type="SAM" id="MobiDB-lite"/>
    </source>
</evidence>
<sequence>MAACLHVCIPTFRIGKTLLFFHRDLVFSPWPSPTCMMETQFIFETSFGSFGNPSDTPLPDESSRPRLFSSAVASASAAADFYPCLTPVPSSSHTGHSIHSSSYLEPYVPLLPPVSVTSAHRRDDLFSDSSERSSDYNSFFHTLRPVLRDAAPPTTYDNMWDSNPFQCAAQPLPSLDDILTQPPPCGHHLFHQTKSSETRFPVLPIPGSFQVKTAQLPTFGQFTTSDDFTMDMSGETPRRKRKDRSAGLPMDTPSPSGQTPKRPRPSLDVRAKLHKIFDLLDEVDWTVGDFLHHMFVHADTDKKPIHRSPRHAIICQRFLSGRTTHSVARILEAWMTSPDSHGYEDQVLFDTETLHQDIRPVRHALTAFAAQTSGDFLERESAEAVKPSAGLHTSIVVASTDPSENNTITTQWADLGSAVPTASRVLKMNQRVAFYFMSRIAEPKPRSRKGILRVRKSRPRDNVVAHCLSILDFCKNGNARLEPLARGILYLSSGVPVDIIHNNSRLASMPAVNTIKAALRAFSDQKAIIIRNSGRDVSVVKGANGRVITKAKKIIFDNFQHFKKQRDLRIGRENAMIIGIAATFFSFTVDAAALDVLDKRHRITHSRRASLTVQDLLAMIDQPHIKNIGILQFLESLSNYIPEAAVYKREIYIRYRTRVSKLQVPPGKADISTLATSGKNEASIAELKDGFLDFLEQLGQKDGDYDFRLFELLRPVLQLWHTFWTDLCEAAAKKLFETYVSSGARFQAKLDARDDATSWTAQAPLGAPWQTSPPSLPLPTKPKRKTRTTSVSIPKKSKKKVSTMEQPPAQFWGDNIYFDTGTFMHDAMISREAAAAAAQADVGRVWEALKVMVFTFAGSNHKKYMGYLLEMICDLELESNPFLKDATLMSMVLNPDGRDGNCKPCDIFQELLNRCIDPVVQRKDTDYGSYHVRNIWSRNIKDIYDLKNDFRAAVGLAERSGRHKKPHERPEVKILLREYRVAELHKRRPGRTFSDGRDVNNFQAGIKLLEGGALQNFAGSDQVPPEEESEHESDWSDESNNDDHPPMSLGDMHYEDGNLVITVSGEEEDDMIAVLQGEGEGDADSEYDDEG</sequence>
<dbReference type="Pfam" id="PF20231">
    <property type="entry name" value="DUF6589"/>
    <property type="match status" value="2"/>
</dbReference>
<dbReference type="EMBL" id="JARKIE010000023">
    <property type="protein sequence ID" value="KAJ7699248.1"/>
    <property type="molecule type" value="Genomic_DNA"/>
</dbReference>
<proteinExistence type="predicted"/>
<feature type="region of interest" description="Disordered" evidence="1">
    <location>
        <begin position="1016"/>
        <end position="1058"/>
    </location>
</feature>
<evidence type="ECO:0000313" key="3">
    <source>
        <dbReference type="EMBL" id="KAJ7699248.1"/>
    </source>
</evidence>
<comment type="caution">
    <text evidence="3">The sequence shown here is derived from an EMBL/GenBank/DDBJ whole genome shotgun (WGS) entry which is preliminary data.</text>
</comment>